<gene>
    <name evidence="3" type="ORF">CryarDRAFT_3971</name>
</gene>
<dbReference type="OrthoDB" id="9853561at2"/>
<evidence type="ECO:0000256" key="1">
    <source>
        <dbReference type="SAM" id="MobiDB-lite"/>
    </source>
</evidence>
<reference evidence="3 4" key="1">
    <citation type="submission" date="2013-07" db="EMBL/GenBank/DDBJ databases">
        <authorList>
            <consortium name="DOE Joint Genome Institute"/>
            <person name="Eisen J."/>
            <person name="Huntemann M."/>
            <person name="Han J."/>
            <person name="Chen A."/>
            <person name="Kyrpides N."/>
            <person name="Mavromatis K."/>
            <person name="Markowitz V."/>
            <person name="Palaniappan K."/>
            <person name="Ivanova N."/>
            <person name="Schaumberg A."/>
            <person name="Pati A."/>
            <person name="Liolios K."/>
            <person name="Nordberg H.P."/>
            <person name="Cantor M.N."/>
            <person name="Hua S.X."/>
            <person name="Woyke T."/>
        </authorList>
    </citation>
    <scope>NUCLEOTIDE SEQUENCE [LARGE SCALE GENOMIC DNA]</scope>
    <source>
        <strain evidence="3 4">DSM 44712</strain>
    </source>
</reference>
<dbReference type="Proteomes" id="UP000021053">
    <property type="component" value="Unassembled WGS sequence"/>
</dbReference>
<dbReference type="PROSITE" id="PS51257">
    <property type="entry name" value="PROKAR_LIPOPROTEIN"/>
    <property type="match status" value="1"/>
</dbReference>
<dbReference type="EMBL" id="JFBT01000001">
    <property type="protein sequence ID" value="EXG82770.1"/>
    <property type="molecule type" value="Genomic_DNA"/>
</dbReference>
<dbReference type="RefSeq" id="WP_035852706.1">
    <property type="nucleotide sequence ID" value="NZ_KK073874.1"/>
</dbReference>
<organism evidence="3 4">
    <name type="scientific">Cryptosporangium arvum DSM 44712</name>
    <dbReference type="NCBI Taxonomy" id="927661"/>
    <lineage>
        <taxon>Bacteria</taxon>
        <taxon>Bacillati</taxon>
        <taxon>Actinomycetota</taxon>
        <taxon>Actinomycetes</taxon>
        <taxon>Cryptosporangiales</taxon>
        <taxon>Cryptosporangiaceae</taxon>
        <taxon>Cryptosporangium</taxon>
    </lineage>
</organism>
<dbReference type="HOGENOM" id="CLU_1169119_0_0_11"/>
<evidence type="ECO:0000313" key="3">
    <source>
        <dbReference type="EMBL" id="EXG82770.1"/>
    </source>
</evidence>
<feature type="signal peptide" evidence="2">
    <location>
        <begin position="1"/>
        <end position="17"/>
    </location>
</feature>
<keyword evidence="4" id="KW-1185">Reference proteome</keyword>
<accession>A0A010YRG3</accession>
<name>A0A010YRG3_9ACTN</name>
<evidence type="ECO:0000256" key="2">
    <source>
        <dbReference type="SAM" id="SignalP"/>
    </source>
</evidence>
<protein>
    <recommendedName>
        <fullName evidence="5">Lipoprotein LpqN</fullName>
    </recommendedName>
</protein>
<sequence length="237" mass="25548">MRRTGIALLVALSFVLAGCDGQLPVVTRVVAGAEPSASSTGSAPPVAPTVEPGRHLTAEEARAALPDESSLPGRNWESPPSREDPVAPTKPEECGQVGHRGPLVQAGVPDVLETVTYRTKDPQALDAKFFIASWPNVADRLDLDQTAALVDRCRSFVAYDGVGKGYPVTLDRLTPPPVGEKQFAVRYTVTGDGYLTITWVVIGHTMVQLSVLHDRADDQATPFRPVFESIVNDRLRR</sequence>
<evidence type="ECO:0008006" key="5">
    <source>
        <dbReference type="Google" id="ProtNLM"/>
    </source>
</evidence>
<feature type="chain" id="PRO_5039496542" description="Lipoprotein LpqN" evidence="2">
    <location>
        <begin position="18"/>
        <end position="237"/>
    </location>
</feature>
<keyword evidence="2" id="KW-0732">Signal</keyword>
<comment type="caution">
    <text evidence="3">The sequence shown here is derived from an EMBL/GenBank/DDBJ whole genome shotgun (WGS) entry which is preliminary data.</text>
</comment>
<proteinExistence type="predicted"/>
<feature type="region of interest" description="Disordered" evidence="1">
    <location>
        <begin position="63"/>
        <end position="102"/>
    </location>
</feature>
<evidence type="ECO:0000313" key="4">
    <source>
        <dbReference type="Proteomes" id="UP000021053"/>
    </source>
</evidence>
<dbReference type="AlphaFoldDB" id="A0A010YRG3"/>
<feature type="compositionally biased region" description="Basic and acidic residues" evidence="1">
    <location>
        <begin position="80"/>
        <end position="93"/>
    </location>
</feature>